<protein>
    <submittedName>
        <fullName evidence="1">Uncharacterized protein</fullName>
    </submittedName>
</protein>
<dbReference type="GO" id="GO:0003676">
    <property type="term" value="F:nucleic acid binding"/>
    <property type="evidence" value="ECO:0007669"/>
    <property type="project" value="InterPro"/>
</dbReference>
<proteinExistence type="predicted"/>
<dbReference type="Proteomes" id="UP000284543">
    <property type="component" value="Unassembled WGS sequence"/>
</dbReference>
<gene>
    <name evidence="1" type="ORF">DWW02_16440</name>
</gene>
<evidence type="ECO:0000313" key="2">
    <source>
        <dbReference type="Proteomes" id="UP000284543"/>
    </source>
</evidence>
<organism evidence="1 2">
    <name type="scientific">Enterocloster bolteae</name>
    <dbReference type="NCBI Taxonomy" id="208479"/>
    <lineage>
        <taxon>Bacteria</taxon>
        <taxon>Bacillati</taxon>
        <taxon>Bacillota</taxon>
        <taxon>Clostridia</taxon>
        <taxon>Lachnospirales</taxon>
        <taxon>Lachnospiraceae</taxon>
        <taxon>Enterocloster</taxon>
    </lineage>
</organism>
<dbReference type="Gene3D" id="3.40.1350.10">
    <property type="match status" value="1"/>
</dbReference>
<name>A0A412Z4Q7_9FIRM</name>
<comment type="caution">
    <text evidence="1">The sequence shown here is derived from an EMBL/GenBank/DDBJ whole genome shotgun (WGS) entry which is preliminary data.</text>
</comment>
<dbReference type="AlphaFoldDB" id="A0A412Z4Q7"/>
<reference evidence="1 2" key="1">
    <citation type="submission" date="2018-08" db="EMBL/GenBank/DDBJ databases">
        <title>A genome reference for cultivated species of the human gut microbiota.</title>
        <authorList>
            <person name="Zou Y."/>
            <person name="Xue W."/>
            <person name="Luo G."/>
        </authorList>
    </citation>
    <scope>NUCLEOTIDE SEQUENCE [LARGE SCALE GENOMIC DNA]</scope>
    <source>
        <strain evidence="1 2">AF14-18</strain>
    </source>
</reference>
<dbReference type="RefSeq" id="WP_118018958.1">
    <property type="nucleotide sequence ID" value="NZ_CAUHGS010000023.1"/>
</dbReference>
<dbReference type="EMBL" id="QRZM01000006">
    <property type="protein sequence ID" value="RGV74915.1"/>
    <property type="molecule type" value="Genomic_DNA"/>
</dbReference>
<accession>A0A412Z4Q7</accession>
<evidence type="ECO:0000313" key="1">
    <source>
        <dbReference type="EMBL" id="RGV74915.1"/>
    </source>
</evidence>
<sequence>MDKTESKYRDIQFYSEKNKSLMLVHSKDAKAYADLLEASPHVVKYKCILPLDPGFMEEVSRLGIRPECFGIAWASDFWIENADGTTGIREVVSVAQLVKKSAIQKLELSRRYWKQLDVDDWKIVVIDRGGDEVVF</sequence>
<dbReference type="InterPro" id="IPR011856">
    <property type="entry name" value="tRNA_endonuc-like_dom_sf"/>
</dbReference>